<dbReference type="EnsemblMetazoa" id="GPAI025677-RA">
    <property type="protein sequence ID" value="GPAI025677-PA"/>
    <property type="gene ID" value="GPAI025677"/>
</dbReference>
<reference evidence="1" key="2">
    <citation type="submission" date="2020-05" db="UniProtKB">
        <authorList>
            <consortium name="EnsemblMetazoa"/>
        </authorList>
    </citation>
    <scope>IDENTIFICATION</scope>
    <source>
        <strain evidence="1">IAEA</strain>
    </source>
</reference>
<evidence type="ECO:0000313" key="2">
    <source>
        <dbReference type="Proteomes" id="UP000092445"/>
    </source>
</evidence>
<dbReference type="VEuPathDB" id="VectorBase:GPAI025677"/>
<dbReference type="Proteomes" id="UP000092445">
    <property type="component" value="Unassembled WGS sequence"/>
</dbReference>
<reference evidence="2" key="1">
    <citation type="submission" date="2014-03" db="EMBL/GenBank/DDBJ databases">
        <authorList>
            <person name="Aksoy S."/>
            <person name="Warren W."/>
            <person name="Wilson R.K."/>
        </authorList>
    </citation>
    <scope>NUCLEOTIDE SEQUENCE [LARGE SCALE GENOMIC DNA]</scope>
    <source>
        <strain evidence="2">IAEA</strain>
    </source>
</reference>
<dbReference type="AlphaFoldDB" id="A0A1A9ZUQ7"/>
<keyword evidence="2" id="KW-1185">Reference proteome</keyword>
<evidence type="ECO:0000313" key="1">
    <source>
        <dbReference type="EnsemblMetazoa" id="GPAI025677-PA"/>
    </source>
</evidence>
<protein>
    <submittedName>
        <fullName evidence="1">Uncharacterized protein</fullName>
    </submittedName>
</protein>
<proteinExistence type="predicted"/>
<organism evidence="1 2">
    <name type="scientific">Glossina pallidipes</name>
    <name type="common">Tsetse fly</name>
    <dbReference type="NCBI Taxonomy" id="7398"/>
    <lineage>
        <taxon>Eukaryota</taxon>
        <taxon>Metazoa</taxon>
        <taxon>Ecdysozoa</taxon>
        <taxon>Arthropoda</taxon>
        <taxon>Hexapoda</taxon>
        <taxon>Insecta</taxon>
        <taxon>Pterygota</taxon>
        <taxon>Neoptera</taxon>
        <taxon>Endopterygota</taxon>
        <taxon>Diptera</taxon>
        <taxon>Brachycera</taxon>
        <taxon>Muscomorpha</taxon>
        <taxon>Hippoboscoidea</taxon>
        <taxon>Glossinidae</taxon>
        <taxon>Glossina</taxon>
    </lineage>
</organism>
<sequence length="228" mass="25865">MVILSLIYAHRIFHIAITVTTNLPAPTEHDSLGLDITLTATTHITAKTFQTQTLRWENDSVSRVRRKFSNGTKATGISPPNLISNSDFQFRKPKIRSLTHTKRFAYCIRPTFHVMSFICSNVTQAVDNQTDGLSYTTHTSSETQSRTQLEDNQPCTRLQVQLRENLVEKPIPSYVGLKFASGRISVLQQLNSTHRSVHGCVCHQKVFASIYTCVHIDHERKHATMRTE</sequence>
<accession>A0A1A9ZUQ7</accession>
<name>A0A1A9ZUQ7_GLOPL</name>